<dbReference type="InterPro" id="IPR000271">
    <property type="entry name" value="Ribosomal_bL34"/>
</dbReference>
<dbReference type="PANTHER" id="PTHR14503">
    <property type="entry name" value="MITOCHONDRIAL RIBOSOMAL PROTEIN 34 FAMILY MEMBER"/>
    <property type="match status" value="1"/>
</dbReference>
<comment type="similarity">
    <text evidence="1">Belongs to the bacterial ribosomal protein bL34 family.</text>
</comment>
<evidence type="ECO:0000256" key="3">
    <source>
        <dbReference type="ARBA" id="ARBA00023274"/>
    </source>
</evidence>
<dbReference type="NCBIfam" id="TIGR01030">
    <property type="entry name" value="rpmH_bact"/>
    <property type="match status" value="1"/>
</dbReference>
<reference evidence="5" key="1">
    <citation type="submission" date="2023-04" db="EMBL/GenBank/DDBJ databases">
        <title>Ambrosiozyma monospora NBRC 1965.</title>
        <authorList>
            <person name="Ichikawa N."/>
            <person name="Sato H."/>
            <person name="Tonouchi N."/>
        </authorList>
    </citation>
    <scope>NUCLEOTIDE SEQUENCE</scope>
    <source>
        <strain evidence="5">NBRC 1965</strain>
    </source>
</reference>
<evidence type="ECO:0000256" key="4">
    <source>
        <dbReference type="ARBA" id="ARBA00035274"/>
    </source>
</evidence>
<evidence type="ECO:0000256" key="2">
    <source>
        <dbReference type="ARBA" id="ARBA00022980"/>
    </source>
</evidence>
<dbReference type="GO" id="GO:0003735">
    <property type="term" value="F:structural constituent of ribosome"/>
    <property type="evidence" value="ECO:0007669"/>
    <property type="project" value="InterPro"/>
</dbReference>
<evidence type="ECO:0000313" key="6">
    <source>
        <dbReference type="Proteomes" id="UP001165063"/>
    </source>
</evidence>
<dbReference type="Pfam" id="PF00468">
    <property type="entry name" value="Ribosomal_L34"/>
    <property type="match status" value="1"/>
</dbReference>
<name>A0A9W6YWP3_AMBMO</name>
<dbReference type="Proteomes" id="UP001165063">
    <property type="component" value="Unassembled WGS sequence"/>
</dbReference>
<dbReference type="FunFam" id="1.10.287.3980:FF:000001">
    <property type="entry name" value="Mitochondrial ribosomal protein L34"/>
    <property type="match status" value="1"/>
</dbReference>
<gene>
    <name evidence="5" type="ORF">Amon01_000247800</name>
</gene>
<dbReference type="OrthoDB" id="431691at2759"/>
<keyword evidence="6" id="KW-1185">Reference proteome</keyword>
<evidence type="ECO:0000313" key="5">
    <source>
        <dbReference type="EMBL" id="GMG22077.1"/>
    </source>
</evidence>
<organism evidence="5 6">
    <name type="scientific">Ambrosiozyma monospora</name>
    <name type="common">Yeast</name>
    <name type="synonym">Endomycopsis monosporus</name>
    <dbReference type="NCBI Taxonomy" id="43982"/>
    <lineage>
        <taxon>Eukaryota</taxon>
        <taxon>Fungi</taxon>
        <taxon>Dikarya</taxon>
        <taxon>Ascomycota</taxon>
        <taxon>Saccharomycotina</taxon>
        <taxon>Pichiomycetes</taxon>
        <taxon>Pichiales</taxon>
        <taxon>Pichiaceae</taxon>
        <taxon>Ambrosiozyma</taxon>
    </lineage>
</organism>
<dbReference type="PANTHER" id="PTHR14503:SF4">
    <property type="entry name" value="LARGE RIBOSOMAL SUBUNIT PROTEIN BL34M"/>
    <property type="match status" value="1"/>
</dbReference>
<dbReference type="GO" id="GO:0005762">
    <property type="term" value="C:mitochondrial large ribosomal subunit"/>
    <property type="evidence" value="ECO:0007669"/>
    <property type="project" value="TreeGrafter"/>
</dbReference>
<keyword evidence="2" id="KW-0689">Ribosomal protein</keyword>
<evidence type="ECO:0000256" key="1">
    <source>
        <dbReference type="ARBA" id="ARBA00010111"/>
    </source>
</evidence>
<sequence length="129" mass="14694">MFQFINRLTTQSLKQTQTRAFSLLSQTTTPKLASTARSQLSSTQLTSSSIQTTNTYQSNIIATTFSQPSPFSLFTQLRWGTRGGNLGRTYQPNTLKRKRRLGFLARMKCKSGRNIVKARKVKGRWFLTH</sequence>
<dbReference type="GO" id="GO:0006412">
    <property type="term" value="P:translation"/>
    <property type="evidence" value="ECO:0007669"/>
    <property type="project" value="InterPro"/>
</dbReference>
<protein>
    <recommendedName>
        <fullName evidence="4">Large ribosomal subunit protein bL34m</fullName>
    </recommendedName>
</protein>
<dbReference type="HAMAP" id="MF_00391">
    <property type="entry name" value="Ribosomal_bL34"/>
    <property type="match status" value="1"/>
</dbReference>
<dbReference type="Gene3D" id="1.10.287.3980">
    <property type="match status" value="1"/>
</dbReference>
<proteinExistence type="inferred from homology"/>
<comment type="caution">
    <text evidence="5">The sequence shown here is derived from an EMBL/GenBank/DDBJ whole genome shotgun (WGS) entry which is preliminary data.</text>
</comment>
<dbReference type="EMBL" id="BSXU01000911">
    <property type="protein sequence ID" value="GMG22077.1"/>
    <property type="molecule type" value="Genomic_DNA"/>
</dbReference>
<dbReference type="AlphaFoldDB" id="A0A9W6YWP3"/>
<accession>A0A9W6YWP3</accession>
<keyword evidence="3" id="KW-0687">Ribonucleoprotein</keyword>